<feature type="transmembrane region" description="Helical" evidence="2">
    <location>
        <begin position="7"/>
        <end position="30"/>
    </location>
</feature>
<keyword evidence="4" id="KW-1185">Reference proteome</keyword>
<evidence type="ECO:0000256" key="2">
    <source>
        <dbReference type="SAM" id="Phobius"/>
    </source>
</evidence>
<protein>
    <submittedName>
        <fullName evidence="3">Uncharacterized protein</fullName>
    </submittedName>
</protein>
<keyword evidence="2" id="KW-0812">Transmembrane</keyword>
<gene>
    <name evidence="3" type="ORF">ABW22_03695</name>
</gene>
<comment type="caution">
    <text evidence="3">The sequence shown here is derived from an EMBL/GenBank/DDBJ whole genome shotgun (WGS) entry which is preliminary data.</text>
</comment>
<accession>A0A119CX94</accession>
<name>A0A119CX94_THIDE</name>
<sequence length="150" mass="16275">MPKSLKAIIYATGALIGLLVLTAIALFFPLDASRLQLSDRDRPGNMKKLSLSAGVACGAVRTKAHAASDLKFTVAGQRGVFDLKPFTMRVYAGQGSGTYGRTLRALFPATTSAMPFRGSTLMHSSNPCRRKMPRKGRWTSPQTCRCRARP</sequence>
<keyword evidence="2" id="KW-0472">Membrane</keyword>
<feature type="compositionally biased region" description="Basic residues" evidence="1">
    <location>
        <begin position="128"/>
        <end position="137"/>
    </location>
</feature>
<dbReference type="PATRIC" id="fig|36861.3.peg.187"/>
<proteinExistence type="predicted"/>
<feature type="region of interest" description="Disordered" evidence="1">
    <location>
        <begin position="128"/>
        <end position="150"/>
    </location>
</feature>
<dbReference type="Proteomes" id="UP000064243">
    <property type="component" value="Unassembled WGS sequence"/>
</dbReference>
<evidence type="ECO:0000313" key="4">
    <source>
        <dbReference type="Proteomes" id="UP000064243"/>
    </source>
</evidence>
<keyword evidence="2" id="KW-1133">Transmembrane helix</keyword>
<evidence type="ECO:0000313" key="3">
    <source>
        <dbReference type="EMBL" id="KVW97861.1"/>
    </source>
</evidence>
<evidence type="ECO:0000256" key="1">
    <source>
        <dbReference type="SAM" id="MobiDB-lite"/>
    </source>
</evidence>
<reference evidence="3 4" key="1">
    <citation type="journal article" date="2015" name="Appl. Environ. Microbiol.">
        <title>Aerobic and Anaerobic Thiosulfate Oxidation by a Cold-Adapted, Subglacial Chemoautotroph.</title>
        <authorList>
            <person name="Harrold Z.R."/>
            <person name="Skidmore M.L."/>
            <person name="Hamilton T.L."/>
            <person name="Desch L."/>
            <person name="Amada K."/>
            <person name="van Gelder W."/>
            <person name="Glover K."/>
            <person name="Roden E.E."/>
            <person name="Boyd E.S."/>
        </authorList>
    </citation>
    <scope>NUCLEOTIDE SEQUENCE [LARGE SCALE GENOMIC DNA]</scope>
    <source>
        <strain evidence="3 4">RG</strain>
    </source>
</reference>
<organism evidence="3 4">
    <name type="scientific">Thiobacillus denitrificans</name>
    <dbReference type="NCBI Taxonomy" id="36861"/>
    <lineage>
        <taxon>Bacteria</taxon>
        <taxon>Pseudomonadati</taxon>
        <taxon>Pseudomonadota</taxon>
        <taxon>Betaproteobacteria</taxon>
        <taxon>Nitrosomonadales</taxon>
        <taxon>Thiobacillaceae</taxon>
        <taxon>Thiobacillus</taxon>
    </lineage>
</organism>
<dbReference type="EMBL" id="LDUG01000014">
    <property type="protein sequence ID" value="KVW97861.1"/>
    <property type="molecule type" value="Genomic_DNA"/>
</dbReference>
<dbReference type="AlphaFoldDB" id="A0A119CX94"/>